<evidence type="ECO:0000313" key="2">
    <source>
        <dbReference type="EMBL" id="HJB98015.1"/>
    </source>
</evidence>
<evidence type="ECO:0000313" key="3">
    <source>
        <dbReference type="Proteomes" id="UP000826793"/>
    </source>
</evidence>
<dbReference type="AlphaFoldDB" id="A0A9D2MXC2"/>
<name>A0A9D2MXC2_9FIRM</name>
<dbReference type="PANTHER" id="PTHR46211">
    <property type="entry name" value="GLYCEROPHOSPHORYL DIESTER PHOSPHODIESTERASE"/>
    <property type="match status" value="1"/>
</dbReference>
<feature type="domain" description="GP-PDE" evidence="1">
    <location>
        <begin position="37"/>
        <end position="279"/>
    </location>
</feature>
<reference evidence="2" key="1">
    <citation type="journal article" date="2021" name="PeerJ">
        <title>Extensive microbial diversity within the chicken gut microbiome revealed by metagenomics and culture.</title>
        <authorList>
            <person name="Gilroy R."/>
            <person name="Ravi A."/>
            <person name="Getino M."/>
            <person name="Pursley I."/>
            <person name="Horton D.L."/>
            <person name="Alikhan N.F."/>
            <person name="Baker D."/>
            <person name="Gharbi K."/>
            <person name="Hall N."/>
            <person name="Watson M."/>
            <person name="Adriaenssens E.M."/>
            <person name="Foster-Nyarko E."/>
            <person name="Jarju S."/>
            <person name="Secka A."/>
            <person name="Antonio M."/>
            <person name="Oren A."/>
            <person name="Chaudhuri R.R."/>
            <person name="La Ragione R."/>
            <person name="Hildebrand F."/>
            <person name="Pallen M.J."/>
        </authorList>
    </citation>
    <scope>NUCLEOTIDE SEQUENCE</scope>
    <source>
        <strain evidence="2">CHK185-1770</strain>
    </source>
</reference>
<gene>
    <name evidence="2" type="ORF">H9710_05470</name>
</gene>
<dbReference type="Proteomes" id="UP000826793">
    <property type="component" value="Unassembled WGS sequence"/>
</dbReference>
<reference evidence="2" key="2">
    <citation type="submission" date="2021-04" db="EMBL/GenBank/DDBJ databases">
        <authorList>
            <person name="Gilroy R."/>
        </authorList>
    </citation>
    <scope>NUCLEOTIDE SEQUENCE</scope>
    <source>
        <strain evidence="2">CHK185-1770</strain>
    </source>
</reference>
<dbReference type="PROSITE" id="PS51704">
    <property type="entry name" value="GP_PDE"/>
    <property type="match status" value="1"/>
</dbReference>
<dbReference type="Pfam" id="PF03009">
    <property type="entry name" value="GDPD"/>
    <property type="match status" value="1"/>
</dbReference>
<protein>
    <submittedName>
        <fullName evidence="2">Glycerophosphodiester phosphodiesterase</fullName>
    </submittedName>
</protein>
<dbReference type="PANTHER" id="PTHR46211:SF1">
    <property type="entry name" value="GLYCEROPHOSPHODIESTER PHOSPHODIESTERASE, CYTOPLASMIC"/>
    <property type="match status" value="1"/>
</dbReference>
<sequence>MTIALAILGLVLVAGLVAWLWAIGPHLPRADFSAFQTYDYAHRGLHDKEKGVPENSLMAFDLAVRGGFGMELDLQLTQDGQVVVHHDRTIARTCGVDRNIDQMTYEELSGYRLFGTQEKVPLFTEVLRQVDGRTPLIVELKSYTRQEELCQKAVDLLQGYEGLYCVESFDPRIVRWFKKNQPDIVRGQLMERLQAGQNGLTRAQAFFGRNLMTNFLTRPHFEAYDFHARHTLSLRAARRVWGMQEVSWTLRSLEDYKAAKEEGCLCIFEKFLPLETGARKRFTFADLLADAKTAAVCTLRTAEKPEKAPGGKL</sequence>
<dbReference type="InterPro" id="IPR017946">
    <property type="entry name" value="PLC-like_Pdiesterase_TIM-brl"/>
</dbReference>
<comment type="caution">
    <text evidence="2">The sequence shown here is derived from an EMBL/GenBank/DDBJ whole genome shotgun (WGS) entry which is preliminary data.</text>
</comment>
<dbReference type="GO" id="GO:0008081">
    <property type="term" value="F:phosphoric diester hydrolase activity"/>
    <property type="evidence" value="ECO:0007669"/>
    <property type="project" value="InterPro"/>
</dbReference>
<proteinExistence type="predicted"/>
<dbReference type="InterPro" id="IPR030395">
    <property type="entry name" value="GP_PDE_dom"/>
</dbReference>
<organism evidence="2 3">
    <name type="scientific">Candidatus Acutalibacter pullicola</name>
    <dbReference type="NCBI Taxonomy" id="2838417"/>
    <lineage>
        <taxon>Bacteria</taxon>
        <taxon>Bacillati</taxon>
        <taxon>Bacillota</taxon>
        <taxon>Clostridia</taxon>
        <taxon>Eubacteriales</taxon>
        <taxon>Acutalibacteraceae</taxon>
        <taxon>Acutalibacter</taxon>
    </lineage>
</organism>
<dbReference type="EMBL" id="DWXG01000042">
    <property type="protein sequence ID" value="HJB98015.1"/>
    <property type="molecule type" value="Genomic_DNA"/>
</dbReference>
<dbReference type="Gene3D" id="3.20.20.190">
    <property type="entry name" value="Phosphatidylinositol (PI) phosphodiesterase"/>
    <property type="match status" value="1"/>
</dbReference>
<accession>A0A9D2MXC2</accession>
<evidence type="ECO:0000259" key="1">
    <source>
        <dbReference type="PROSITE" id="PS51704"/>
    </source>
</evidence>
<dbReference type="GO" id="GO:0006629">
    <property type="term" value="P:lipid metabolic process"/>
    <property type="evidence" value="ECO:0007669"/>
    <property type="project" value="InterPro"/>
</dbReference>
<dbReference type="SUPFAM" id="SSF51695">
    <property type="entry name" value="PLC-like phosphodiesterases"/>
    <property type="match status" value="1"/>
</dbReference>